<proteinExistence type="predicted"/>
<organism evidence="1">
    <name type="scientific">Sesamum radiatum</name>
    <name type="common">Black benniseed</name>
    <dbReference type="NCBI Taxonomy" id="300843"/>
    <lineage>
        <taxon>Eukaryota</taxon>
        <taxon>Viridiplantae</taxon>
        <taxon>Streptophyta</taxon>
        <taxon>Embryophyta</taxon>
        <taxon>Tracheophyta</taxon>
        <taxon>Spermatophyta</taxon>
        <taxon>Magnoliopsida</taxon>
        <taxon>eudicotyledons</taxon>
        <taxon>Gunneridae</taxon>
        <taxon>Pentapetalae</taxon>
        <taxon>asterids</taxon>
        <taxon>lamiids</taxon>
        <taxon>Lamiales</taxon>
        <taxon>Pedaliaceae</taxon>
        <taxon>Sesamum</taxon>
    </lineage>
</organism>
<accession>A0AAW2VZ08</accession>
<evidence type="ECO:0000313" key="1">
    <source>
        <dbReference type="EMBL" id="KAL0434632.1"/>
    </source>
</evidence>
<protein>
    <recommendedName>
        <fullName evidence="2">Reverse transcriptase</fullName>
    </recommendedName>
</protein>
<name>A0AAW2VZ08_SESRA</name>
<reference evidence="1" key="1">
    <citation type="submission" date="2020-06" db="EMBL/GenBank/DDBJ databases">
        <authorList>
            <person name="Li T."/>
            <person name="Hu X."/>
            <person name="Zhang T."/>
            <person name="Song X."/>
            <person name="Zhang H."/>
            <person name="Dai N."/>
            <person name="Sheng W."/>
            <person name="Hou X."/>
            <person name="Wei L."/>
        </authorList>
    </citation>
    <scope>NUCLEOTIDE SEQUENCE</scope>
    <source>
        <strain evidence="1">G02</strain>
        <tissue evidence="1">Leaf</tissue>
    </source>
</reference>
<comment type="caution">
    <text evidence="1">The sequence shown here is derived from an EMBL/GenBank/DDBJ whole genome shotgun (WGS) entry which is preliminary data.</text>
</comment>
<dbReference type="AlphaFoldDB" id="A0AAW2VZ08"/>
<dbReference type="PANTHER" id="PTHR33116:SF86">
    <property type="entry name" value="REVERSE TRANSCRIPTASE DOMAIN-CONTAINING PROTEIN"/>
    <property type="match status" value="1"/>
</dbReference>
<dbReference type="PANTHER" id="PTHR33116">
    <property type="entry name" value="REVERSE TRANSCRIPTASE ZINC-BINDING DOMAIN-CONTAINING PROTEIN-RELATED-RELATED"/>
    <property type="match status" value="1"/>
</dbReference>
<gene>
    <name evidence="1" type="ORF">Sradi_0171100</name>
</gene>
<sequence>MERASGLKINLDKSTMVFSKNITHATKENLATMLGVAIEEKHAKYLELPRTMGRSKREVFDGIKDPIWSKIHARSMKKLSQAGRVVLIKSVQQTLPTFVMSCFHLQYTLLQEIEGMFSNFFWHFGMEAKVY</sequence>
<dbReference type="EMBL" id="JACGWJ010000002">
    <property type="protein sequence ID" value="KAL0434632.1"/>
    <property type="molecule type" value="Genomic_DNA"/>
</dbReference>
<evidence type="ECO:0008006" key="2">
    <source>
        <dbReference type="Google" id="ProtNLM"/>
    </source>
</evidence>
<reference evidence="1" key="2">
    <citation type="journal article" date="2024" name="Plant">
        <title>Genomic evolution and insights into agronomic trait innovations of Sesamum species.</title>
        <authorList>
            <person name="Miao H."/>
            <person name="Wang L."/>
            <person name="Qu L."/>
            <person name="Liu H."/>
            <person name="Sun Y."/>
            <person name="Le M."/>
            <person name="Wang Q."/>
            <person name="Wei S."/>
            <person name="Zheng Y."/>
            <person name="Lin W."/>
            <person name="Duan Y."/>
            <person name="Cao H."/>
            <person name="Xiong S."/>
            <person name="Wang X."/>
            <person name="Wei L."/>
            <person name="Li C."/>
            <person name="Ma Q."/>
            <person name="Ju M."/>
            <person name="Zhao R."/>
            <person name="Li G."/>
            <person name="Mu C."/>
            <person name="Tian Q."/>
            <person name="Mei H."/>
            <person name="Zhang T."/>
            <person name="Gao T."/>
            <person name="Zhang H."/>
        </authorList>
    </citation>
    <scope>NUCLEOTIDE SEQUENCE</scope>
    <source>
        <strain evidence="1">G02</strain>
    </source>
</reference>